<dbReference type="SUPFAM" id="SSF82199">
    <property type="entry name" value="SET domain"/>
    <property type="match status" value="1"/>
</dbReference>
<dbReference type="PROSITE" id="PS50280">
    <property type="entry name" value="SET"/>
    <property type="match status" value="1"/>
</dbReference>
<name>A0A8K1FF70_PYTOL</name>
<dbReference type="AlphaFoldDB" id="A0A8K1FF70"/>
<feature type="domain" description="SET" evidence="1">
    <location>
        <begin position="21"/>
        <end position="239"/>
    </location>
</feature>
<evidence type="ECO:0000313" key="3">
    <source>
        <dbReference type="Proteomes" id="UP000794436"/>
    </source>
</evidence>
<reference evidence="2" key="1">
    <citation type="submission" date="2019-03" db="EMBL/GenBank/DDBJ databases">
        <title>Long read genome sequence of the mycoparasitic Pythium oligandrum ATCC 38472 isolated from sugarbeet rhizosphere.</title>
        <authorList>
            <person name="Gaulin E."/>
        </authorList>
    </citation>
    <scope>NUCLEOTIDE SEQUENCE</scope>
    <source>
        <strain evidence="2">ATCC 38472_TT</strain>
    </source>
</reference>
<dbReference type="CDD" id="cd10527">
    <property type="entry name" value="SET_LSMT"/>
    <property type="match status" value="1"/>
</dbReference>
<dbReference type="InterPro" id="IPR050600">
    <property type="entry name" value="SETD3_SETD6_MTase"/>
</dbReference>
<dbReference type="GO" id="GO:0016279">
    <property type="term" value="F:protein-lysine N-methyltransferase activity"/>
    <property type="evidence" value="ECO:0007669"/>
    <property type="project" value="TreeGrafter"/>
</dbReference>
<dbReference type="InterPro" id="IPR001214">
    <property type="entry name" value="SET_dom"/>
</dbReference>
<dbReference type="Pfam" id="PF00856">
    <property type="entry name" value="SET"/>
    <property type="match status" value="1"/>
</dbReference>
<proteinExistence type="predicted"/>
<dbReference type="InterPro" id="IPR046341">
    <property type="entry name" value="SET_dom_sf"/>
</dbReference>
<sequence length="410" mass="47887">MATPAEERFVQWLLDNGASFPKLEWPVLTENGLRGAIAREEIHPNEAMLTIPQRLMISEATCWADPQLRRVYEENRDVFARDDPVIALFLVREKLKGEESFYHPYLAILPEVINVQDWSKEELEELRDSSLAEAAARRSTEVQTFYDGIMELLDEKYPGEFPRNQYTFDRFRFAWKSIQARTFGRRLPWTSLVPFADCLNHSNVATKYDFDVDGNGSFRLFPSASNSYAKGAEVFNSYGRRPNFQLLLDYGFALEDNEWEYVEVSLPRDTSQILGSRFPFKKRIRLDRMARLNALFPRHLFPAFPPEKEESGKPTHQNLPRRDVLNWFRSVLLNAQSEFKMNREDDERHLRDALSERMHLALIYRLGRMKVLEGWIAQTEQELTEVEDSVDSTLSPVASKLRSIRFEDKS</sequence>
<dbReference type="PANTHER" id="PTHR13271:SF137">
    <property type="entry name" value="SET DOMAIN-CONTAINING PROTEIN"/>
    <property type="match status" value="1"/>
</dbReference>
<dbReference type="Proteomes" id="UP000794436">
    <property type="component" value="Unassembled WGS sequence"/>
</dbReference>
<comment type="caution">
    <text evidence="2">The sequence shown here is derived from an EMBL/GenBank/DDBJ whole genome shotgun (WGS) entry which is preliminary data.</text>
</comment>
<dbReference type="OrthoDB" id="341421at2759"/>
<accession>A0A8K1FF70</accession>
<dbReference type="EMBL" id="SPLM01000111">
    <property type="protein sequence ID" value="TMW58694.1"/>
    <property type="molecule type" value="Genomic_DNA"/>
</dbReference>
<protein>
    <recommendedName>
        <fullName evidence="1">SET domain-containing protein</fullName>
    </recommendedName>
</protein>
<dbReference type="PANTHER" id="PTHR13271">
    <property type="entry name" value="UNCHARACTERIZED PUTATIVE METHYLTRANSFERASE"/>
    <property type="match status" value="1"/>
</dbReference>
<evidence type="ECO:0000313" key="2">
    <source>
        <dbReference type="EMBL" id="TMW58694.1"/>
    </source>
</evidence>
<organism evidence="2 3">
    <name type="scientific">Pythium oligandrum</name>
    <name type="common">Mycoparasitic fungus</name>
    <dbReference type="NCBI Taxonomy" id="41045"/>
    <lineage>
        <taxon>Eukaryota</taxon>
        <taxon>Sar</taxon>
        <taxon>Stramenopiles</taxon>
        <taxon>Oomycota</taxon>
        <taxon>Peronosporomycetes</taxon>
        <taxon>Pythiales</taxon>
        <taxon>Pythiaceae</taxon>
        <taxon>Pythium</taxon>
    </lineage>
</organism>
<keyword evidence="3" id="KW-1185">Reference proteome</keyword>
<gene>
    <name evidence="2" type="ORF">Poli38472_010253</name>
</gene>
<dbReference type="Gene3D" id="3.90.1410.10">
    <property type="entry name" value="set domain protein methyltransferase, domain 1"/>
    <property type="match status" value="1"/>
</dbReference>
<evidence type="ECO:0000259" key="1">
    <source>
        <dbReference type="PROSITE" id="PS50280"/>
    </source>
</evidence>